<dbReference type="RefSeq" id="WP_182536823.1">
    <property type="nucleotide sequence ID" value="NZ_JACGXA010000001.1"/>
</dbReference>
<keyword evidence="2" id="KW-1185">Reference proteome</keyword>
<accession>A0A7W3P8A9</accession>
<dbReference type="EMBL" id="JACGXA010000001">
    <property type="protein sequence ID" value="MBA8802395.1"/>
    <property type="molecule type" value="Genomic_DNA"/>
</dbReference>
<protein>
    <submittedName>
        <fullName evidence="1">Uncharacterized protein</fullName>
    </submittedName>
</protein>
<evidence type="ECO:0000313" key="2">
    <source>
        <dbReference type="Proteomes" id="UP000580910"/>
    </source>
</evidence>
<sequence length="213" mass="22239">MALAPGCPRCSTPVAHGGEGVGWSCPDHGLISPLWRPPEASYDAFADHLRASPSFPTYLPWPMSPGWTVSDFAVVGDGPDRTAATLTVTCGTSELDGPVEMIVVAEEAGTGLGSRAAGTVHDDPGADIAEGPPSVKVRIDNQVVPLWPVSISATGGEFDRSVVAGEAAGRWLWIVLRPASAVLLLQDDWILRDVSGLGPPLLEMPFGGPAPLW</sequence>
<comment type="caution">
    <text evidence="1">The sequence shown here is derived from an EMBL/GenBank/DDBJ whole genome shotgun (WGS) entry which is preliminary data.</text>
</comment>
<dbReference type="InterPro" id="IPR046646">
    <property type="entry name" value="DUF6758"/>
</dbReference>
<dbReference type="AlphaFoldDB" id="A0A7W3P8A9"/>
<dbReference type="Pfam" id="PF20544">
    <property type="entry name" value="DUF6758"/>
    <property type="match status" value="1"/>
</dbReference>
<reference evidence="1 2" key="1">
    <citation type="submission" date="2020-07" db="EMBL/GenBank/DDBJ databases">
        <title>Sequencing the genomes of 1000 actinobacteria strains.</title>
        <authorList>
            <person name="Klenk H.-P."/>
        </authorList>
    </citation>
    <scope>NUCLEOTIDE SEQUENCE [LARGE SCALE GENOMIC DNA]</scope>
    <source>
        <strain evidence="1 2">DSM 21349</strain>
    </source>
</reference>
<dbReference type="Proteomes" id="UP000580910">
    <property type="component" value="Unassembled WGS sequence"/>
</dbReference>
<proteinExistence type="predicted"/>
<name>A0A7W3P8A9_9ACTN</name>
<evidence type="ECO:0000313" key="1">
    <source>
        <dbReference type="EMBL" id="MBA8802395.1"/>
    </source>
</evidence>
<organism evidence="1 2">
    <name type="scientific">Nocardioides ginsengisegetis</name>
    <dbReference type="NCBI Taxonomy" id="661491"/>
    <lineage>
        <taxon>Bacteria</taxon>
        <taxon>Bacillati</taxon>
        <taxon>Actinomycetota</taxon>
        <taxon>Actinomycetes</taxon>
        <taxon>Propionibacteriales</taxon>
        <taxon>Nocardioidaceae</taxon>
        <taxon>Nocardioides</taxon>
    </lineage>
</organism>
<gene>
    <name evidence="1" type="ORF">FB382_000686</name>
</gene>